<sequence length="337" mass="37583">MFAPPIALDIDAARLHVETLFGTPDAIVNIRTTPESEACVARVFGGSKSQANKQRHRFEFKGRLDDLSSVLQARNSNGWAIFITPNDTDGRGVKKENITRVRNVVLDLDGAPLPPRGFRIQPHIIVETSRGKYQCTWCVEPTTDIAAAEDISRRLALRYNGDPKVCDASHVFRLAGFVHQKPGRKPFVSRILHVGFEPPVKSSRFDFLPLCPEQPHRPSDGGLGIIDAKSAALLFKHFPVEGLNSNDAWLTFAMALHAACNGDGEVARLFFDFCLSDPTYCNDYDDALNQSRWDSFDPDRERGLTAGTLRKLCRDNRVPGDVIFRIFNDAAKDFENV</sequence>
<accession>A0AAE9STH3</accession>
<gene>
    <name evidence="3" type="ORF">DCM83_06045</name>
</gene>
<dbReference type="AlphaFoldDB" id="A0AAE9STH3"/>
<evidence type="ECO:0000259" key="2">
    <source>
        <dbReference type="Pfam" id="PF16793"/>
    </source>
</evidence>
<proteinExistence type="predicted"/>
<dbReference type="Pfam" id="PF08707">
    <property type="entry name" value="PriCT_2"/>
    <property type="match status" value="1"/>
</dbReference>
<feature type="domain" description="Primase C-terminal 2" evidence="1">
    <location>
        <begin position="244"/>
        <end position="312"/>
    </location>
</feature>
<organism evidence="3 4">
    <name type="scientific">Bradyrhizobium betae</name>
    <dbReference type="NCBI Taxonomy" id="244734"/>
    <lineage>
        <taxon>Bacteria</taxon>
        <taxon>Pseudomonadati</taxon>
        <taxon>Pseudomonadota</taxon>
        <taxon>Alphaproteobacteria</taxon>
        <taxon>Hyphomicrobiales</taxon>
        <taxon>Nitrobacteraceae</taxon>
        <taxon>Bradyrhizobium</taxon>
    </lineage>
</organism>
<name>A0AAE9STH3_9BRAD</name>
<dbReference type="RefSeq" id="WP_257179181.1">
    <property type="nucleotide sequence ID" value="NZ_CP028989.1"/>
</dbReference>
<protein>
    <recommendedName>
        <fullName evidence="5">RepB-like DNA primase domain-containing protein</fullName>
    </recommendedName>
</protein>
<dbReference type="InterPro" id="IPR014819">
    <property type="entry name" value="PriCT_2"/>
</dbReference>
<dbReference type="EMBL" id="CP028989">
    <property type="protein sequence ID" value="UUO64816.1"/>
    <property type="molecule type" value="Genomic_DNA"/>
</dbReference>
<dbReference type="Proteomes" id="UP001058872">
    <property type="component" value="Chromosome"/>
</dbReference>
<dbReference type="InterPro" id="IPR039459">
    <property type="entry name" value="RepB-like_DNA_primase_dom"/>
</dbReference>
<dbReference type="Pfam" id="PF16793">
    <property type="entry name" value="RepB_primase"/>
    <property type="match status" value="1"/>
</dbReference>
<dbReference type="GO" id="GO:0016817">
    <property type="term" value="F:hydrolase activity, acting on acid anhydrides"/>
    <property type="evidence" value="ECO:0007669"/>
    <property type="project" value="InterPro"/>
</dbReference>
<evidence type="ECO:0000313" key="3">
    <source>
        <dbReference type="EMBL" id="UUO64816.1"/>
    </source>
</evidence>
<feature type="domain" description="RepB-like DNA primase" evidence="2">
    <location>
        <begin position="117"/>
        <end position="184"/>
    </location>
</feature>
<dbReference type="Gene3D" id="3.30.70.1790">
    <property type="entry name" value="RepB DNA-primase, N-terminal domain"/>
    <property type="match status" value="1"/>
</dbReference>
<evidence type="ECO:0000259" key="1">
    <source>
        <dbReference type="Pfam" id="PF08707"/>
    </source>
</evidence>
<evidence type="ECO:0000313" key="4">
    <source>
        <dbReference type="Proteomes" id="UP001058872"/>
    </source>
</evidence>
<reference evidence="3" key="1">
    <citation type="submission" date="2018-04" db="EMBL/GenBank/DDBJ databases">
        <title>Genomes of Endosymbiotic and Endophytic Bradyrhizobium Publication status.</title>
        <authorList>
            <person name="Guha S."/>
            <person name="Jorrin B."/>
            <person name="Sarkar M."/>
            <person name="Poole P.S."/>
            <person name="DasGupta M."/>
        </authorList>
    </citation>
    <scope>NUCLEOTIDE SEQUENCE</scope>
    <source>
        <strain evidence="3">WBOS16</strain>
    </source>
</reference>
<evidence type="ECO:0008006" key="5">
    <source>
        <dbReference type="Google" id="ProtNLM"/>
    </source>
</evidence>